<name>A0A328E6S2_9ASTE</name>
<keyword evidence="2" id="KW-1185">Reference proteome</keyword>
<proteinExistence type="predicted"/>
<reference evidence="1 2" key="1">
    <citation type="submission" date="2018-06" db="EMBL/GenBank/DDBJ databases">
        <title>The Genome of Cuscuta australis (Dodder) Provides Insight into the Evolution of Plant Parasitism.</title>
        <authorList>
            <person name="Liu H."/>
        </authorList>
    </citation>
    <scope>NUCLEOTIDE SEQUENCE [LARGE SCALE GENOMIC DNA]</scope>
    <source>
        <strain evidence="2">cv. Yunnan</strain>
        <tissue evidence="1">Vines</tissue>
    </source>
</reference>
<dbReference type="EMBL" id="NQVE01000039">
    <property type="protein sequence ID" value="RAL52163.1"/>
    <property type="molecule type" value="Genomic_DNA"/>
</dbReference>
<sequence length="139" mass="15781">MISRVIFIRPWEGKNYKNPKKVGKNKEKKRKKKKKKAFRVWGFKFPQKSSSLTSIWKAAKFVKQLGGKVSKAFSRPKGKRSSRKISSVSFARSRSYTAETLLAADSQRAEAIEDCIEFLNSCSSSLPRSSSVSSSVNYY</sequence>
<dbReference type="PANTHER" id="PTHR34355:SF1">
    <property type="entry name" value="JOSEPHIN-LIKE PROTEIN"/>
    <property type="match status" value="1"/>
</dbReference>
<dbReference type="AlphaFoldDB" id="A0A328E6S2"/>
<dbReference type="Proteomes" id="UP000249390">
    <property type="component" value="Unassembled WGS sequence"/>
</dbReference>
<dbReference type="PANTHER" id="PTHR34355">
    <property type="entry name" value="JOSEPHIN-LIKE PROTEIN"/>
    <property type="match status" value="1"/>
</dbReference>
<evidence type="ECO:0000313" key="1">
    <source>
        <dbReference type="EMBL" id="RAL52163.1"/>
    </source>
</evidence>
<evidence type="ECO:0000313" key="2">
    <source>
        <dbReference type="Proteomes" id="UP000249390"/>
    </source>
</evidence>
<comment type="caution">
    <text evidence="1">The sequence shown here is derived from an EMBL/GenBank/DDBJ whole genome shotgun (WGS) entry which is preliminary data.</text>
</comment>
<accession>A0A328E6S2</accession>
<gene>
    <name evidence="1" type="ORF">DM860_017300</name>
</gene>
<evidence type="ECO:0008006" key="3">
    <source>
        <dbReference type="Google" id="ProtNLM"/>
    </source>
</evidence>
<protein>
    <recommendedName>
        <fullName evidence="3">Josephin-like protein</fullName>
    </recommendedName>
</protein>
<organism evidence="1 2">
    <name type="scientific">Cuscuta australis</name>
    <dbReference type="NCBI Taxonomy" id="267555"/>
    <lineage>
        <taxon>Eukaryota</taxon>
        <taxon>Viridiplantae</taxon>
        <taxon>Streptophyta</taxon>
        <taxon>Embryophyta</taxon>
        <taxon>Tracheophyta</taxon>
        <taxon>Spermatophyta</taxon>
        <taxon>Magnoliopsida</taxon>
        <taxon>eudicotyledons</taxon>
        <taxon>Gunneridae</taxon>
        <taxon>Pentapetalae</taxon>
        <taxon>asterids</taxon>
        <taxon>lamiids</taxon>
        <taxon>Solanales</taxon>
        <taxon>Convolvulaceae</taxon>
        <taxon>Cuscuteae</taxon>
        <taxon>Cuscuta</taxon>
        <taxon>Cuscuta subgen. Grammica</taxon>
        <taxon>Cuscuta sect. Cleistogrammica</taxon>
    </lineage>
</organism>